<dbReference type="InterPro" id="IPR000794">
    <property type="entry name" value="Beta-ketoacyl_synthase"/>
</dbReference>
<name>A0A2L0X3K3_9BURK</name>
<dbReference type="Pfam" id="PF02801">
    <property type="entry name" value="Ketoacyl-synt_C"/>
    <property type="match status" value="1"/>
</dbReference>
<evidence type="ECO:0000313" key="4">
    <source>
        <dbReference type="EMBL" id="QBP12354.1"/>
    </source>
</evidence>
<evidence type="ECO:0000256" key="2">
    <source>
        <dbReference type="ARBA" id="ARBA00022679"/>
    </source>
</evidence>
<dbReference type="InterPro" id="IPR018201">
    <property type="entry name" value="Ketoacyl_synth_AS"/>
</dbReference>
<dbReference type="GO" id="GO:0006633">
    <property type="term" value="P:fatty acid biosynthetic process"/>
    <property type="evidence" value="ECO:0007669"/>
    <property type="project" value="InterPro"/>
</dbReference>
<dbReference type="AlphaFoldDB" id="A0A2L0X3K3"/>
<dbReference type="InterPro" id="IPR020841">
    <property type="entry name" value="PKS_Beta-ketoAc_synthase_dom"/>
</dbReference>
<dbReference type="NCBIfam" id="NF006587">
    <property type="entry name" value="PRK09116.1"/>
    <property type="match status" value="1"/>
</dbReference>
<keyword evidence="2 3" id="KW-0808">Transferase</keyword>
<accession>A0A2L0X3K3</accession>
<dbReference type="EMBL" id="CP037901">
    <property type="protein sequence ID" value="QBP12354.1"/>
    <property type="molecule type" value="Genomic_DNA"/>
</dbReference>
<dbReference type="InterPro" id="IPR014030">
    <property type="entry name" value="Ketoacyl_synth_N"/>
</dbReference>
<dbReference type="PROSITE" id="PS00606">
    <property type="entry name" value="KS3_1"/>
    <property type="match status" value="1"/>
</dbReference>
<dbReference type="InterPro" id="IPR016039">
    <property type="entry name" value="Thiolase-like"/>
</dbReference>
<organism evidence="4 5">
    <name type="scientific">Cupriavidus metallidurans</name>
    <dbReference type="NCBI Taxonomy" id="119219"/>
    <lineage>
        <taxon>Bacteria</taxon>
        <taxon>Pseudomonadati</taxon>
        <taxon>Pseudomonadota</taxon>
        <taxon>Betaproteobacteria</taxon>
        <taxon>Burkholderiales</taxon>
        <taxon>Burkholderiaceae</taxon>
        <taxon>Cupriavidus</taxon>
    </lineage>
</organism>
<comment type="similarity">
    <text evidence="1 3">Belongs to the thiolase-like superfamily. Beta-ketoacyl-ACP synthases family.</text>
</comment>
<dbReference type="Gene3D" id="3.40.47.10">
    <property type="match status" value="2"/>
</dbReference>
<dbReference type="Pfam" id="PF00109">
    <property type="entry name" value="ketoacyl-synt"/>
    <property type="match status" value="1"/>
</dbReference>
<dbReference type="SUPFAM" id="SSF53901">
    <property type="entry name" value="Thiolase-like"/>
    <property type="match status" value="2"/>
</dbReference>
<evidence type="ECO:0000256" key="3">
    <source>
        <dbReference type="RuleBase" id="RU003694"/>
    </source>
</evidence>
<dbReference type="Proteomes" id="UP000253772">
    <property type="component" value="Chromosome c2"/>
</dbReference>
<dbReference type="CDD" id="cd00834">
    <property type="entry name" value="KAS_I_II"/>
    <property type="match status" value="1"/>
</dbReference>
<dbReference type="GO" id="GO:0004315">
    <property type="term" value="F:3-oxoacyl-[acyl-carrier-protein] synthase activity"/>
    <property type="evidence" value="ECO:0007669"/>
    <property type="project" value="InterPro"/>
</dbReference>
<gene>
    <name evidence="4" type="ORF">DDF84_021660</name>
</gene>
<evidence type="ECO:0000313" key="5">
    <source>
        <dbReference type="Proteomes" id="UP000253772"/>
    </source>
</evidence>
<dbReference type="InterPro" id="IPR014031">
    <property type="entry name" value="Ketoacyl_synth_C"/>
</dbReference>
<dbReference type="SMART" id="SM00825">
    <property type="entry name" value="PKS_KS"/>
    <property type="match status" value="1"/>
</dbReference>
<dbReference type="RefSeq" id="WP_017513961.1">
    <property type="nucleotide sequence ID" value="NZ_CP026544.1"/>
</dbReference>
<reference evidence="4 5" key="1">
    <citation type="submission" date="2019-03" db="EMBL/GenBank/DDBJ databases">
        <title>Comparative insights into the high quality Complete genome sequence of highly metal resistant Cupriavidus metallidurans strain BS1 isolated from a gold-copper mine.</title>
        <authorList>
            <person name="Mazhar H.S."/>
            <person name="Rensing C."/>
        </authorList>
    </citation>
    <scope>NUCLEOTIDE SEQUENCE [LARGE SCALE GENOMIC DNA]</scope>
    <source>
        <strain evidence="4 5">BS1</strain>
    </source>
</reference>
<dbReference type="PROSITE" id="PS52004">
    <property type="entry name" value="KS3_2"/>
    <property type="match status" value="1"/>
</dbReference>
<dbReference type="PANTHER" id="PTHR11712">
    <property type="entry name" value="POLYKETIDE SYNTHASE-RELATED"/>
    <property type="match status" value="1"/>
</dbReference>
<dbReference type="GO" id="GO:0005829">
    <property type="term" value="C:cytosol"/>
    <property type="evidence" value="ECO:0007669"/>
    <property type="project" value="TreeGrafter"/>
</dbReference>
<evidence type="ECO:0000256" key="1">
    <source>
        <dbReference type="ARBA" id="ARBA00008467"/>
    </source>
</evidence>
<protein>
    <submittedName>
        <fullName evidence="4">Beta-ketoacyl-ACP synthase</fullName>
    </submittedName>
</protein>
<dbReference type="OrthoDB" id="9808669at2"/>
<proteinExistence type="inferred from homology"/>
<dbReference type="PANTHER" id="PTHR11712:SF325">
    <property type="entry name" value="3-OXOACYL-(ACYL-CARRIER-PROTEIN) SYNTHASE II FABF"/>
    <property type="match status" value="1"/>
</dbReference>
<sequence>MKRVVVTGAGAVSAIGNDWATVRERLAAGRNAIVVMPGWREIRGLNTHIAAPVPPFTLPPHYTRKLMRTMGRVSQMAVLATESALAGAGLAGHPLVTGGQMGIAYGSSTGTPSAAQDFARMMSDRTTEGVNATTYIRMMSHTAAVNIGVFFGIKGRILTTSSACTSGSHGIGYAYETIRMGRQVAMVAGGAEELDATEAAVFDTLFATSTRNEAPTATPRPFDAARDGLVLGEGACTLVLEELEHARQRGAPILAEIVGYGTNSDGVHVTQADAGTMALAMRMALDDAGVSPDRIGYVNAHGTATDQGDIAESQATHAVFGARMPISSLKSYVGHTLGACGALEAWMTIEMMRDGWFAPTINLENPDPRCAQLDYIVGKGRAIDTEYVMSNNFAFGGINTSLVLRRWND</sequence>